<keyword evidence="2 9" id="KW-0808">Transferase</keyword>
<feature type="binding site" evidence="9">
    <location>
        <position position="81"/>
    </location>
    <ligand>
        <name>Mg(2+)</name>
        <dbReference type="ChEBI" id="CHEBI:18420"/>
    </ligand>
</feature>
<dbReference type="InterPro" id="IPR036206">
    <property type="entry name" value="ThiamineP_synth_sf"/>
</dbReference>
<keyword evidence="4 9" id="KW-0460">Magnesium</keyword>
<organism evidence="13 14">
    <name type="scientific">Rubrivivax gelatinosus</name>
    <name type="common">Rhodocyclus gelatinosus</name>
    <name type="synonym">Rhodopseudomonas gelatinosa</name>
    <dbReference type="NCBI Taxonomy" id="28068"/>
    <lineage>
        <taxon>Bacteria</taxon>
        <taxon>Pseudomonadati</taxon>
        <taxon>Pseudomonadota</taxon>
        <taxon>Betaproteobacteria</taxon>
        <taxon>Burkholderiales</taxon>
        <taxon>Sphaerotilaceae</taxon>
        <taxon>Rubrivivax</taxon>
    </lineage>
</organism>
<dbReference type="EC" id="2.5.1.3" evidence="9"/>
<evidence type="ECO:0000256" key="3">
    <source>
        <dbReference type="ARBA" id="ARBA00022723"/>
    </source>
</evidence>
<reference evidence="13" key="2">
    <citation type="journal article" date="2020" name="Microorganisms">
        <title>Osmotic Adaptation and Compatible Solute Biosynthesis of Phototrophic Bacteria as Revealed from Genome Analyses.</title>
        <authorList>
            <person name="Imhoff J.F."/>
            <person name="Rahn T."/>
            <person name="Kunzel S."/>
            <person name="Keller A."/>
            <person name="Neulinger S.C."/>
        </authorList>
    </citation>
    <scope>NUCLEOTIDE SEQUENCE</scope>
    <source>
        <strain evidence="13">IM 151</strain>
    </source>
</reference>
<dbReference type="SUPFAM" id="SSF51391">
    <property type="entry name" value="Thiamin phosphate synthase"/>
    <property type="match status" value="1"/>
</dbReference>
<feature type="binding site" evidence="9">
    <location>
        <begin position="196"/>
        <end position="197"/>
    </location>
    <ligand>
        <name>2-[(2R,5Z)-2-carboxy-4-methylthiazol-5(2H)-ylidene]ethyl phosphate</name>
        <dbReference type="ChEBI" id="CHEBI:62899"/>
    </ligand>
</feature>
<comment type="similarity">
    <text evidence="9 10">Belongs to the thiamine-phosphate synthase family.</text>
</comment>
<keyword evidence="5 9" id="KW-0784">Thiamine biosynthesis</keyword>
<comment type="catalytic activity">
    <reaction evidence="8 9 10">
        <text>2-[(2R,5Z)-2-carboxy-4-methylthiazol-5(2H)-ylidene]ethyl phosphate + 4-amino-2-methyl-5-(diphosphooxymethyl)pyrimidine + 2 H(+) = thiamine phosphate + CO2 + diphosphate</text>
        <dbReference type="Rhea" id="RHEA:47844"/>
        <dbReference type="ChEBI" id="CHEBI:15378"/>
        <dbReference type="ChEBI" id="CHEBI:16526"/>
        <dbReference type="ChEBI" id="CHEBI:33019"/>
        <dbReference type="ChEBI" id="CHEBI:37575"/>
        <dbReference type="ChEBI" id="CHEBI:57841"/>
        <dbReference type="ChEBI" id="CHEBI:62899"/>
        <dbReference type="EC" id="2.5.1.3"/>
    </reaction>
</comment>
<reference evidence="13" key="1">
    <citation type="submission" date="2017-08" db="EMBL/GenBank/DDBJ databases">
        <authorList>
            <person name="Imhoff J.F."/>
            <person name="Rahn T."/>
            <person name="Kuenzel S."/>
            <person name="Neulinger S.C."/>
        </authorList>
    </citation>
    <scope>NUCLEOTIDE SEQUENCE</scope>
    <source>
        <strain evidence="13">IM 151</strain>
    </source>
</reference>
<dbReference type="Gene3D" id="3.20.20.70">
    <property type="entry name" value="Aldolase class I"/>
    <property type="match status" value="1"/>
</dbReference>
<gene>
    <name evidence="9 13" type="primary">thiE</name>
    <name evidence="13" type="ORF">CKO43_05505</name>
</gene>
<feature type="binding site" evidence="9">
    <location>
        <position position="176"/>
    </location>
    <ligand>
        <name>2-[(2R,5Z)-2-carboxy-4-methylthiazol-5(2H)-ylidene]ethyl phosphate</name>
        <dbReference type="ChEBI" id="CHEBI:62899"/>
    </ligand>
</feature>
<feature type="binding site" evidence="9">
    <location>
        <begin position="145"/>
        <end position="147"/>
    </location>
    <ligand>
        <name>2-[(2R,5Z)-2-carboxy-4-methylthiazol-5(2H)-ylidene]ethyl phosphate</name>
        <dbReference type="ChEBI" id="CHEBI:62899"/>
    </ligand>
</feature>
<evidence type="ECO:0000256" key="1">
    <source>
        <dbReference type="ARBA" id="ARBA00005165"/>
    </source>
</evidence>
<evidence type="ECO:0000256" key="6">
    <source>
        <dbReference type="ARBA" id="ARBA00047334"/>
    </source>
</evidence>
<comment type="catalytic activity">
    <reaction evidence="7 9 10">
        <text>2-(2-carboxy-4-methylthiazol-5-yl)ethyl phosphate + 4-amino-2-methyl-5-(diphosphooxymethyl)pyrimidine + 2 H(+) = thiamine phosphate + CO2 + diphosphate</text>
        <dbReference type="Rhea" id="RHEA:47848"/>
        <dbReference type="ChEBI" id="CHEBI:15378"/>
        <dbReference type="ChEBI" id="CHEBI:16526"/>
        <dbReference type="ChEBI" id="CHEBI:33019"/>
        <dbReference type="ChEBI" id="CHEBI:37575"/>
        <dbReference type="ChEBI" id="CHEBI:57841"/>
        <dbReference type="ChEBI" id="CHEBI:62890"/>
        <dbReference type="EC" id="2.5.1.3"/>
    </reaction>
</comment>
<comment type="caution">
    <text evidence="13">The sequence shown here is derived from an EMBL/GenBank/DDBJ whole genome shotgun (WGS) entry which is preliminary data.</text>
</comment>
<dbReference type="HAMAP" id="MF_00097">
    <property type="entry name" value="TMP_synthase"/>
    <property type="match status" value="1"/>
</dbReference>
<dbReference type="Proteomes" id="UP001041814">
    <property type="component" value="Unassembled WGS sequence"/>
</dbReference>
<dbReference type="CDD" id="cd00564">
    <property type="entry name" value="TMP_TenI"/>
    <property type="match status" value="1"/>
</dbReference>
<evidence type="ECO:0000259" key="12">
    <source>
        <dbReference type="Pfam" id="PF02581"/>
    </source>
</evidence>
<dbReference type="InterPro" id="IPR034291">
    <property type="entry name" value="TMP_synthase"/>
</dbReference>
<dbReference type="InterPro" id="IPR022998">
    <property type="entry name" value="ThiamineP_synth_TenI"/>
</dbReference>
<dbReference type="NCBIfam" id="TIGR00693">
    <property type="entry name" value="thiE"/>
    <property type="match status" value="1"/>
</dbReference>
<comment type="catalytic activity">
    <reaction evidence="6 9 10">
        <text>4-methyl-5-(2-phosphooxyethyl)-thiazole + 4-amino-2-methyl-5-(diphosphooxymethyl)pyrimidine + H(+) = thiamine phosphate + diphosphate</text>
        <dbReference type="Rhea" id="RHEA:22328"/>
        <dbReference type="ChEBI" id="CHEBI:15378"/>
        <dbReference type="ChEBI" id="CHEBI:33019"/>
        <dbReference type="ChEBI" id="CHEBI:37575"/>
        <dbReference type="ChEBI" id="CHEBI:57841"/>
        <dbReference type="ChEBI" id="CHEBI:58296"/>
        <dbReference type="EC" id="2.5.1.3"/>
    </reaction>
</comment>
<sequence length="221" mass="22709">MTEHATPMRGWGAEALRLMLVTDDALAGGRPLEEIVAAAVQGGVSCVQLREKHLGTRAFVARGRALKALLAPRRVPLVINDRVDVALACGADGVHLGQSDMAVEDARRLLPPAVFIGWSVETLDDVRRAAALPLDYLGTSPVFATTTKLDAAPAWGLDGLRAVRAATALPLVAIGGLHAGNAAQVLAHGADGIAVVSAICSAADPEAAARELALAVAEGAR</sequence>
<evidence type="ECO:0000256" key="5">
    <source>
        <dbReference type="ARBA" id="ARBA00022977"/>
    </source>
</evidence>
<evidence type="ECO:0000256" key="8">
    <source>
        <dbReference type="ARBA" id="ARBA00047883"/>
    </source>
</evidence>
<feature type="binding site" evidence="9">
    <location>
        <begin position="48"/>
        <end position="52"/>
    </location>
    <ligand>
        <name>4-amino-2-methyl-5-(diphosphooxymethyl)pyrimidine</name>
        <dbReference type="ChEBI" id="CHEBI:57841"/>
    </ligand>
</feature>
<dbReference type="PANTHER" id="PTHR20857">
    <property type="entry name" value="THIAMINE-PHOSPHATE PYROPHOSPHORYLASE"/>
    <property type="match status" value="1"/>
</dbReference>
<evidence type="ECO:0000256" key="2">
    <source>
        <dbReference type="ARBA" id="ARBA00022679"/>
    </source>
</evidence>
<keyword evidence="3 9" id="KW-0479">Metal-binding</keyword>
<keyword evidence="14" id="KW-1185">Reference proteome</keyword>
<evidence type="ECO:0000256" key="9">
    <source>
        <dbReference type="HAMAP-Rule" id="MF_00097"/>
    </source>
</evidence>
<protein>
    <recommendedName>
        <fullName evidence="9">Thiamine-phosphate synthase</fullName>
        <shortName evidence="9">TP synthase</shortName>
        <shortName evidence="9">TPS</shortName>
        <ecNumber evidence="9">2.5.1.3</ecNumber>
    </recommendedName>
    <alternativeName>
        <fullName evidence="9">Thiamine-phosphate pyrophosphorylase</fullName>
        <shortName evidence="9">TMP pyrophosphorylase</shortName>
        <shortName evidence="9">TMP-PPase</shortName>
    </alternativeName>
</protein>
<feature type="binding site" evidence="9">
    <location>
        <position position="80"/>
    </location>
    <ligand>
        <name>4-amino-2-methyl-5-(diphosphooxymethyl)pyrimidine</name>
        <dbReference type="ChEBI" id="CHEBI:57841"/>
    </ligand>
</feature>
<accession>A0ABS1DTX1</accession>
<name>A0ABS1DTX1_RUBGE</name>
<comment type="cofactor">
    <cofactor evidence="9">
        <name>Mg(2+)</name>
        <dbReference type="ChEBI" id="CHEBI:18420"/>
    </cofactor>
    <text evidence="9">Binds 1 Mg(2+) ion per subunit.</text>
</comment>
<feature type="binding site" evidence="9">
    <location>
        <position position="119"/>
    </location>
    <ligand>
        <name>4-amino-2-methyl-5-(diphosphooxymethyl)pyrimidine</name>
        <dbReference type="ChEBI" id="CHEBI:57841"/>
    </ligand>
</feature>
<dbReference type="Pfam" id="PF02581">
    <property type="entry name" value="TMP-TENI"/>
    <property type="match status" value="1"/>
</dbReference>
<evidence type="ECO:0000256" key="11">
    <source>
        <dbReference type="RuleBase" id="RU004253"/>
    </source>
</evidence>
<evidence type="ECO:0000256" key="7">
    <source>
        <dbReference type="ARBA" id="ARBA00047851"/>
    </source>
</evidence>
<comment type="pathway">
    <text evidence="1 9 11">Cofactor biosynthesis; thiamine diphosphate biosynthesis; thiamine phosphate from 4-amino-2-methyl-5-diphosphomethylpyrimidine and 4-methyl-5-(2-phosphoethyl)-thiazole: step 1/1.</text>
</comment>
<comment type="function">
    <text evidence="9">Condenses 4-methyl-5-(beta-hydroxyethyl)thiazole monophosphate (THZ-P) and 2-methyl-4-amino-5-hydroxymethyl pyrimidine pyrophosphate (HMP-PP) to form thiamine monophosphate (TMP).</text>
</comment>
<evidence type="ECO:0000256" key="4">
    <source>
        <dbReference type="ARBA" id="ARBA00022842"/>
    </source>
</evidence>
<evidence type="ECO:0000313" key="14">
    <source>
        <dbReference type="Proteomes" id="UP001041814"/>
    </source>
</evidence>
<dbReference type="RefSeq" id="WP_200378091.1">
    <property type="nucleotide sequence ID" value="NZ_NRRU01000014.1"/>
</dbReference>
<dbReference type="EMBL" id="NRRU01000014">
    <property type="protein sequence ID" value="MBK1712232.1"/>
    <property type="molecule type" value="Genomic_DNA"/>
</dbReference>
<proteinExistence type="inferred from homology"/>
<dbReference type="InterPro" id="IPR013785">
    <property type="entry name" value="Aldolase_TIM"/>
</dbReference>
<feature type="binding site" evidence="9">
    <location>
        <position position="148"/>
    </location>
    <ligand>
        <name>4-amino-2-methyl-5-(diphosphooxymethyl)pyrimidine</name>
        <dbReference type="ChEBI" id="CHEBI:57841"/>
    </ligand>
</feature>
<dbReference type="PANTHER" id="PTHR20857:SF15">
    <property type="entry name" value="THIAMINE-PHOSPHATE SYNTHASE"/>
    <property type="match status" value="1"/>
</dbReference>
<feature type="binding site" evidence="9">
    <location>
        <position position="100"/>
    </location>
    <ligand>
        <name>Mg(2+)</name>
        <dbReference type="ChEBI" id="CHEBI:18420"/>
    </ligand>
</feature>
<evidence type="ECO:0000256" key="10">
    <source>
        <dbReference type="RuleBase" id="RU003826"/>
    </source>
</evidence>
<evidence type="ECO:0000313" key="13">
    <source>
        <dbReference type="EMBL" id="MBK1712232.1"/>
    </source>
</evidence>
<feature type="domain" description="Thiamine phosphate synthase/TenI" evidence="12">
    <location>
        <begin position="18"/>
        <end position="199"/>
    </location>
</feature>